<accession>A0A0G3EHV4</accession>
<dbReference type="KEGG" id="vbl:L21SP4_01769"/>
<sequence length="62" mass="7330">MIRHPDMHGVREPRKKRMSPAEYISFCDFCIRNNPRITPQNCMERKTGEETITTPFKRFGSS</sequence>
<reference evidence="2 3" key="2">
    <citation type="journal article" date="2016" name="ISME J.">
        <title>Characterization of the first cultured representative of Verrucomicrobia subdivision 5 indicates the proposal of a novel phylum.</title>
        <authorList>
            <person name="Spring S."/>
            <person name="Bunk B."/>
            <person name="Sproer C."/>
            <person name="Schumann P."/>
            <person name="Rohde M."/>
            <person name="Tindall B.J."/>
            <person name="Klenk H.P."/>
        </authorList>
    </citation>
    <scope>NUCLEOTIDE SEQUENCE [LARGE SCALE GENOMIC DNA]</scope>
    <source>
        <strain evidence="2 3">L21-Fru-AB</strain>
    </source>
</reference>
<gene>
    <name evidence="2" type="ORF">L21SP4_01769</name>
</gene>
<reference evidence="3" key="1">
    <citation type="submission" date="2015-02" db="EMBL/GenBank/DDBJ databases">
        <title>Description and complete genome sequence of the first cultured representative of the subdivision 5 of the Verrucomicrobia phylum.</title>
        <authorList>
            <person name="Spring S."/>
            <person name="Bunk B."/>
            <person name="Sproer C."/>
            <person name="Klenk H.-P."/>
        </authorList>
    </citation>
    <scope>NUCLEOTIDE SEQUENCE [LARGE SCALE GENOMIC DNA]</scope>
    <source>
        <strain evidence="3">L21-Fru-AB</strain>
    </source>
</reference>
<proteinExistence type="predicted"/>
<evidence type="ECO:0000313" key="3">
    <source>
        <dbReference type="Proteomes" id="UP000035268"/>
    </source>
</evidence>
<feature type="compositionally biased region" description="Polar residues" evidence="1">
    <location>
        <begin position="50"/>
        <end position="62"/>
    </location>
</feature>
<keyword evidence="3" id="KW-1185">Reference proteome</keyword>
<dbReference type="STRING" id="1307763.L21SP4_01769"/>
<dbReference type="AlphaFoldDB" id="A0A0G3EHV4"/>
<dbReference type="EMBL" id="CP010904">
    <property type="protein sequence ID" value="AKJ65007.1"/>
    <property type="molecule type" value="Genomic_DNA"/>
</dbReference>
<evidence type="ECO:0000313" key="2">
    <source>
        <dbReference type="EMBL" id="AKJ65007.1"/>
    </source>
</evidence>
<feature type="region of interest" description="Disordered" evidence="1">
    <location>
        <begin position="38"/>
        <end position="62"/>
    </location>
</feature>
<evidence type="ECO:0000256" key="1">
    <source>
        <dbReference type="SAM" id="MobiDB-lite"/>
    </source>
</evidence>
<dbReference type="Proteomes" id="UP000035268">
    <property type="component" value="Chromosome"/>
</dbReference>
<name>A0A0G3EHV4_9BACT</name>
<protein>
    <submittedName>
        <fullName evidence="2">Uncharacterized protein</fullName>
    </submittedName>
</protein>
<organism evidence="2 3">
    <name type="scientific">Kiritimatiella glycovorans</name>
    <dbReference type="NCBI Taxonomy" id="1307763"/>
    <lineage>
        <taxon>Bacteria</taxon>
        <taxon>Pseudomonadati</taxon>
        <taxon>Kiritimatiellota</taxon>
        <taxon>Kiritimatiellia</taxon>
        <taxon>Kiritimatiellales</taxon>
        <taxon>Kiritimatiellaceae</taxon>
        <taxon>Kiritimatiella</taxon>
    </lineage>
</organism>